<evidence type="ECO:0000256" key="4">
    <source>
        <dbReference type="ARBA" id="ARBA00022605"/>
    </source>
</evidence>
<comment type="similarity">
    <text evidence="3">Belongs to the glutamate synthase family.</text>
</comment>
<dbReference type="InterPro" id="IPR002932">
    <property type="entry name" value="Glu_synthdom"/>
</dbReference>
<dbReference type="eggNOG" id="COG0070">
    <property type="taxonomic scope" value="Bacteria"/>
</dbReference>
<keyword evidence="12" id="KW-0314">Glutamate biosynthesis</keyword>
<reference evidence="18" key="1">
    <citation type="submission" date="2010-05" db="EMBL/GenBank/DDBJ databases">
        <title>The complete genome of Truepera radiovictris DSM 17093.</title>
        <authorList>
            <consortium name="US DOE Joint Genome Institute (JGI-PGF)"/>
            <person name="Lucas S."/>
            <person name="Copeland A."/>
            <person name="Lapidus A."/>
            <person name="Glavina del Rio T."/>
            <person name="Dalin E."/>
            <person name="Tice H."/>
            <person name="Bruce D."/>
            <person name="Goodwin L."/>
            <person name="Pitluck S."/>
            <person name="Kyrpides N."/>
            <person name="Mavromatis K."/>
            <person name="Ovchinnikova G."/>
            <person name="Munk A.C."/>
            <person name="Detter J.C."/>
            <person name="Han C."/>
            <person name="Tapia R."/>
            <person name="Land M."/>
            <person name="Hauser L."/>
            <person name="Markowitz V."/>
            <person name="Cheng J.-F."/>
            <person name="Hugenholtz P."/>
            <person name="Woyke T."/>
            <person name="Wu D."/>
            <person name="Tindall B."/>
            <person name="Pomrenke H.G."/>
            <person name="Brambilla E."/>
            <person name="Klenk H.-P."/>
            <person name="Eisen J.A."/>
        </authorList>
    </citation>
    <scope>NUCLEOTIDE SEQUENCE [LARGE SCALE GENOMIC DNA]</scope>
    <source>
        <strain evidence="18">DSM 17093 / CIP 108686 / LMG 22925 / RQ-24</strain>
    </source>
</reference>
<dbReference type="GO" id="GO:0019676">
    <property type="term" value="P:ammonia assimilation cycle"/>
    <property type="evidence" value="ECO:0007669"/>
    <property type="project" value="TreeGrafter"/>
</dbReference>
<dbReference type="CDD" id="cd00713">
    <property type="entry name" value="GltS"/>
    <property type="match status" value="1"/>
</dbReference>
<dbReference type="NCBIfam" id="NF008730">
    <property type="entry name" value="PRK11750.1"/>
    <property type="match status" value="1"/>
</dbReference>
<feature type="domain" description="Glutamine amidotransferase type-2" evidence="16">
    <location>
        <begin position="20"/>
        <end position="413"/>
    </location>
</feature>
<proteinExistence type="inferred from homology"/>
<dbReference type="Pfam" id="PF00310">
    <property type="entry name" value="GATase_2"/>
    <property type="match status" value="1"/>
</dbReference>
<dbReference type="Pfam" id="PF01493">
    <property type="entry name" value="GXGXG"/>
    <property type="match status" value="1"/>
</dbReference>
<evidence type="ECO:0000256" key="7">
    <source>
        <dbReference type="ARBA" id="ARBA00022723"/>
    </source>
</evidence>
<evidence type="ECO:0000256" key="10">
    <source>
        <dbReference type="ARBA" id="ARBA00023004"/>
    </source>
</evidence>
<sequence length="1517" mass="164598">MKQPRSNLSTLAWPHERDACGVGFVADLRGRPSRAVLQHALTALNNLSHRGAVSADGLTGDGAGVLTQLPHKLFRRDLDAWGVSLGERDLAVGVFFVDNAAPVERMYRLADEVIRASRLRLLGWRDVPINDDALGEEARSRRPVLRHVLLGRPEGLGDDAFERLLYLTRKRLERRLTEANLGRFYIPSFSHRTISYKGLMVAPQLAHFYRDLADPDFETAIAVFHQRYSTNTMPRWSLAQPFRFLAHNGEINTLQGNVNLMRAREGVLSSRVWGDAAKELLPIIQPGGSDSAALDNAFELLTLSGRDPMHALMMLVPEAFEERAEMDAELRAFYAYHATLMEPWDGPAALALTDGRFAVAALDRNGLRPQRYWLSKGGLVVVGSEAGMVPLDETEIIEKGRLAPGSMLAVDTLSGRLLRNEEIKALVARKQPYGRWLDAHLVRPPEVAPDELALRAWDEAALRRTQKAFGYHQEDYDRILEPMAAGETPVGSMGDDTPLAVLSEQPQGLFRYFKQRFAQVTNPPIDPLRERLVMSLETVLGPRGPLLEEEERSARVVVFPSPVIDEGQMAWLRAQSWLRPHLLRARFAVAAGPEGLEGAVEALCEEAVAAVRGGAGLLLLSDREIGPDWIPVPMLLLVSAVHHRLIEAGLRTRTALVCESGEAREDHHVACLIGYGAALVHPYLAFASARDAGARAKTPIPAAEASANYRYALEAGLLKIMSKMGISAVSSYRGAQIFEALGVAQEVVDRYFTGTPSRIGGADLAVFATDALAFHAEAFGEDPALKDRGIYRFRKAGEYHALNPLVFKALHKAVRTESFEAYNDYARLVDERPPCNLRDLLSYKKASTPLPLDEVEPVDAIVTRFTTQAMSHGSVSRETHEVLAVAMNRLGAKSNSGEGGEDAVRFKPYERDMPELSHAPWHPKAGDWANSAIKQVASGRFGVTPAYLASARELEIKMAQGSKPGEGGQIPGHKVTAEIARIRRSVPGVTLISPPPHHDIYSIEDLAQLIYDLKRVNKEARVGVKLVATAGVGTVAAGVAKGYADNIQISGYDGGTGASPLSSIKHAGVPWELGLAEAQQVLIENDLRGRVTLRVDGGMKTGRDVVMGALLGAEEYGFGTSALVAAGCTMQRACHLNTCSVGVATQREDLRKKFPGQPEHVVNFFVYVAQQVRMILAEMGFRSLDEIIGRVDLLEPREVALPKAAHLDLGAILRDPDPSGTRARRAQRRRNDRPEDTPPLDEIVYQEAAGVIQNPRPYRRRYAITNRERSVGARLSGEVARVHGEAGLPPGTVQLHFTGVAGQAFGVFNGAGVQLTLEGEAQDYVGKGMAGGEIVVKPPAESRLTPHDNTIIGNTVLYGATGGALYASGRAGERLAVRNSGARVVVEGCGDHGCEYMTGGVVVVLGRTGRNFGAGMSGGVAYVYDPDGAFEGRYNPGMVALERLGPGLDDELLRALVSRHAALTGSPRATELLSAWEEARGRFWKVVPKAEAADVNGVAAGALEALVQEAQVGSVAL</sequence>
<keyword evidence="5" id="KW-0285">Flavoprotein</keyword>
<dbReference type="InterPro" id="IPR029055">
    <property type="entry name" value="Ntn_hydrolases_N"/>
</dbReference>
<evidence type="ECO:0000256" key="13">
    <source>
        <dbReference type="ARBA" id="ARBA00023291"/>
    </source>
</evidence>
<keyword evidence="4" id="KW-0028">Amino-acid biosynthesis</keyword>
<gene>
    <name evidence="17" type="ordered locus">Trad_0209</name>
</gene>
<keyword evidence="6" id="KW-0288">FMN</keyword>
<dbReference type="KEGG" id="tra:Trad_0209"/>
<evidence type="ECO:0000256" key="3">
    <source>
        <dbReference type="ARBA" id="ARBA00009716"/>
    </source>
</evidence>
<accession>D7CXY9</accession>
<comment type="pathway">
    <text evidence="14">Amino-acid biosynthesis.</text>
</comment>
<dbReference type="eggNOG" id="COG0067">
    <property type="taxonomic scope" value="Bacteria"/>
</dbReference>
<dbReference type="PANTHER" id="PTHR11938:SF133">
    <property type="entry name" value="GLUTAMATE SYNTHASE (NADH)"/>
    <property type="match status" value="1"/>
</dbReference>
<evidence type="ECO:0000256" key="2">
    <source>
        <dbReference type="ARBA" id="ARBA00001927"/>
    </source>
</evidence>
<dbReference type="Proteomes" id="UP000000379">
    <property type="component" value="Chromosome"/>
</dbReference>
<keyword evidence="11" id="KW-0411">Iron-sulfur</keyword>
<evidence type="ECO:0000313" key="18">
    <source>
        <dbReference type="Proteomes" id="UP000000379"/>
    </source>
</evidence>
<feature type="region of interest" description="Disordered" evidence="15">
    <location>
        <begin position="1213"/>
        <end position="1239"/>
    </location>
</feature>
<evidence type="ECO:0000256" key="9">
    <source>
        <dbReference type="ARBA" id="ARBA00023002"/>
    </source>
</evidence>
<dbReference type="CDD" id="cd02808">
    <property type="entry name" value="GltS_FMN"/>
    <property type="match status" value="1"/>
</dbReference>
<evidence type="ECO:0000256" key="5">
    <source>
        <dbReference type="ARBA" id="ARBA00022630"/>
    </source>
</evidence>
<dbReference type="CDD" id="cd00982">
    <property type="entry name" value="gltB_C"/>
    <property type="match status" value="1"/>
</dbReference>
<evidence type="ECO:0000256" key="6">
    <source>
        <dbReference type="ARBA" id="ARBA00022643"/>
    </source>
</evidence>
<evidence type="ECO:0000256" key="1">
    <source>
        <dbReference type="ARBA" id="ARBA00001917"/>
    </source>
</evidence>
<organism evidence="17 18">
    <name type="scientific">Truepera radiovictrix (strain DSM 17093 / CIP 108686 / LMG 22925 / RQ-24)</name>
    <dbReference type="NCBI Taxonomy" id="649638"/>
    <lineage>
        <taxon>Bacteria</taxon>
        <taxon>Thermotogati</taxon>
        <taxon>Deinococcota</taxon>
        <taxon>Deinococci</taxon>
        <taxon>Trueperales</taxon>
        <taxon>Trueperaceae</taxon>
        <taxon>Truepera</taxon>
    </lineage>
</organism>
<evidence type="ECO:0000256" key="15">
    <source>
        <dbReference type="SAM" id="MobiDB-lite"/>
    </source>
</evidence>
<dbReference type="FunFam" id="3.60.20.10:FF:000001">
    <property type="entry name" value="Glutamate synthase, large subunit"/>
    <property type="match status" value="1"/>
</dbReference>
<dbReference type="GO" id="GO:0006537">
    <property type="term" value="P:glutamate biosynthetic process"/>
    <property type="evidence" value="ECO:0007669"/>
    <property type="project" value="UniProtKB-KW"/>
</dbReference>
<dbReference type="PANTHER" id="PTHR11938">
    <property type="entry name" value="FAD NADPH DEHYDROGENASE/OXIDOREDUCTASE"/>
    <property type="match status" value="1"/>
</dbReference>
<dbReference type="InterPro" id="IPR050711">
    <property type="entry name" value="ET-N_metabolism_enzyme"/>
</dbReference>
<dbReference type="GO" id="GO:0046872">
    <property type="term" value="F:metal ion binding"/>
    <property type="evidence" value="ECO:0007669"/>
    <property type="project" value="UniProtKB-KW"/>
</dbReference>
<dbReference type="PROSITE" id="PS51278">
    <property type="entry name" value="GATASE_TYPE_2"/>
    <property type="match status" value="1"/>
</dbReference>
<name>D7CXY9_TRURR</name>
<evidence type="ECO:0000256" key="11">
    <source>
        <dbReference type="ARBA" id="ARBA00023014"/>
    </source>
</evidence>
<dbReference type="SUPFAM" id="SSF56235">
    <property type="entry name" value="N-terminal nucleophile aminohydrolases (Ntn hydrolases)"/>
    <property type="match status" value="1"/>
</dbReference>
<dbReference type="InterPro" id="IPR017932">
    <property type="entry name" value="GATase_2_dom"/>
</dbReference>
<dbReference type="eggNOG" id="COG0069">
    <property type="taxonomic scope" value="Bacteria"/>
</dbReference>
<comment type="cofactor">
    <cofactor evidence="1">
        <name>FMN</name>
        <dbReference type="ChEBI" id="CHEBI:58210"/>
    </cofactor>
</comment>
<evidence type="ECO:0000313" key="17">
    <source>
        <dbReference type="EMBL" id="ADI13349.1"/>
    </source>
</evidence>
<dbReference type="InterPro" id="IPR036485">
    <property type="entry name" value="Glu_synth_asu_C_sf"/>
</dbReference>
<dbReference type="STRING" id="649638.Trad_0209"/>
<dbReference type="Gene3D" id="3.20.20.70">
    <property type="entry name" value="Aldolase class I"/>
    <property type="match status" value="2"/>
</dbReference>
<evidence type="ECO:0000256" key="8">
    <source>
        <dbReference type="ARBA" id="ARBA00022962"/>
    </source>
</evidence>
<evidence type="ECO:0000256" key="14">
    <source>
        <dbReference type="ARBA" id="ARBA00029440"/>
    </source>
</evidence>
<dbReference type="InterPro" id="IPR013785">
    <property type="entry name" value="Aldolase_TIM"/>
</dbReference>
<keyword evidence="10" id="KW-0408">Iron</keyword>
<protein>
    <submittedName>
        <fullName evidence="17">Glutamate synthase (Ferredoxin)</fullName>
        <ecNumber evidence="17">1.4.7.1</ecNumber>
    </submittedName>
</protein>
<keyword evidence="18" id="KW-1185">Reference proteome</keyword>
<keyword evidence="13" id="KW-0003">3Fe-4S</keyword>
<dbReference type="EMBL" id="CP002049">
    <property type="protein sequence ID" value="ADI13349.1"/>
    <property type="molecule type" value="Genomic_DNA"/>
</dbReference>
<dbReference type="GO" id="GO:0051538">
    <property type="term" value="F:3 iron, 4 sulfur cluster binding"/>
    <property type="evidence" value="ECO:0007669"/>
    <property type="project" value="UniProtKB-KW"/>
</dbReference>
<dbReference type="OrthoDB" id="9758182at2"/>
<keyword evidence="9 17" id="KW-0560">Oxidoreductase</keyword>
<dbReference type="SUPFAM" id="SSF69336">
    <property type="entry name" value="Alpha subunit of glutamate synthase, C-terminal domain"/>
    <property type="match status" value="1"/>
</dbReference>
<keyword evidence="7" id="KW-0479">Metal-binding</keyword>
<feature type="compositionally biased region" description="Basic residues" evidence="15">
    <location>
        <begin position="1222"/>
        <end position="1231"/>
    </location>
</feature>
<dbReference type="Gene3D" id="2.160.20.60">
    <property type="entry name" value="Glutamate synthase, alpha subunit, C-terminal domain"/>
    <property type="match status" value="1"/>
</dbReference>
<dbReference type="InterPro" id="IPR002489">
    <property type="entry name" value="Glu_synth_asu_C"/>
</dbReference>
<dbReference type="Pfam" id="PF04898">
    <property type="entry name" value="Glu_syn_central"/>
    <property type="match status" value="1"/>
</dbReference>
<evidence type="ECO:0000256" key="12">
    <source>
        <dbReference type="ARBA" id="ARBA00023164"/>
    </source>
</evidence>
<reference evidence="17 18" key="2">
    <citation type="journal article" date="2011" name="Stand. Genomic Sci.">
        <title>Complete genome sequence of Truepera radiovictrix type strain (RQ-24).</title>
        <authorList>
            <person name="Ivanova N."/>
            <person name="Rohde C."/>
            <person name="Munk C."/>
            <person name="Nolan M."/>
            <person name="Lucas S."/>
            <person name="Del Rio T.G."/>
            <person name="Tice H."/>
            <person name="Deshpande S."/>
            <person name="Cheng J.F."/>
            <person name="Tapia R."/>
            <person name="Han C."/>
            <person name="Goodwin L."/>
            <person name="Pitluck S."/>
            <person name="Liolios K."/>
            <person name="Mavromatis K."/>
            <person name="Mikhailova N."/>
            <person name="Pati A."/>
            <person name="Chen A."/>
            <person name="Palaniappan K."/>
            <person name="Land M."/>
            <person name="Hauser L."/>
            <person name="Chang Y.J."/>
            <person name="Jeffries C.D."/>
            <person name="Brambilla E."/>
            <person name="Rohde M."/>
            <person name="Goker M."/>
            <person name="Tindall B.J."/>
            <person name="Woyke T."/>
            <person name="Bristow J."/>
            <person name="Eisen J.A."/>
            <person name="Markowitz V."/>
            <person name="Hugenholtz P."/>
            <person name="Kyrpides N.C."/>
            <person name="Klenk H.P."/>
            <person name="Lapidus A."/>
        </authorList>
    </citation>
    <scope>NUCLEOTIDE SEQUENCE [LARGE SCALE GENOMIC DNA]</scope>
    <source>
        <strain evidence="18">DSM 17093 / CIP 108686 / LMG 22925 / RQ-24</strain>
    </source>
</reference>
<dbReference type="InterPro" id="IPR006982">
    <property type="entry name" value="Glu_synth_centr_N"/>
</dbReference>
<dbReference type="Gene3D" id="3.60.20.10">
    <property type="entry name" value="Glutamine Phosphoribosylpyrophosphate, subunit 1, domain 1"/>
    <property type="match status" value="1"/>
</dbReference>
<dbReference type="HOGENOM" id="CLU_000422_8_2_0"/>
<dbReference type="RefSeq" id="WP_013176729.1">
    <property type="nucleotide sequence ID" value="NC_014221.1"/>
</dbReference>
<evidence type="ECO:0000259" key="16">
    <source>
        <dbReference type="PROSITE" id="PS51278"/>
    </source>
</evidence>
<dbReference type="EC" id="1.4.7.1" evidence="17"/>
<dbReference type="Pfam" id="PF01645">
    <property type="entry name" value="Glu_synthase"/>
    <property type="match status" value="1"/>
</dbReference>
<comment type="cofactor">
    <cofactor evidence="2">
        <name>[3Fe-4S] cluster</name>
        <dbReference type="ChEBI" id="CHEBI:21137"/>
    </cofactor>
</comment>
<dbReference type="GO" id="GO:0016041">
    <property type="term" value="F:glutamate synthase (ferredoxin) activity"/>
    <property type="evidence" value="ECO:0007669"/>
    <property type="project" value="UniProtKB-EC"/>
</dbReference>
<dbReference type="SUPFAM" id="SSF51395">
    <property type="entry name" value="FMN-linked oxidoreductases"/>
    <property type="match status" value="1"/>
</dbReference>
<keyword evidence="8" id="KW-0315">Glutamine amidotransferase</keyword>